<accession>A0ABY2VUI1</accession>
<proteinExistence type="predicted"/>
<dbReference type="Proteomes" id="UP000307164">
    <property type="component" value="Unassembled WGS sequence"/>
</dbReference>
<evidence type="ECO:0000313" key="1">
    <source>
        <dbReference type="EMBL" id="TMO71928.1"/>
    </source>
</evidence>
<organism evidence="1 2">
    <name type="scientific">Pseudoalteromonas aurantia</name>
    <dbReference type="NCBI Taxonomy" id="43654"/>
    <lineage>
        <taxon>Bacteria</taxon>
        <taxon>Pseudomonadati</taxon>
        <taxon>Pseudomonadota</taxon>
        <taxon>Gammaproteobacteria</taxon>
        <taxon>Alteromonadales</taxon>
        <taxon>Pseudoalteromonadaceae</taxon>
        <taxon>Pseudoalteromonas</taxon>
    </lineage>
</organism>
<reference evidence="2" key="2">
    <citation type="submission" date="2019-06" db="EMBL/GenBank/DDBJ databases">
        <title>Co-occurence of chitin degradation, pigmentation and bioactivity in marine Pseudoalteromonas.</title>
        <authorList>
            <person name="Sonnenschein E.C."/>
            <person name="Bech P.K."/>
        </authorList>
    </citation>
    <scope>NUCLEOTIDE SEQUENCE [LARGE SCALE GENOMIC DNA]</scope>
    <source>
        <strain evidence="2">S3895</strain>
    </source>
</reference>
<protein>
    <recommendedName>
        <fullName evidence="3">Transmembrane protein</fullName>
    </recommendedName>
</protein>
<name>A0ABY2VUI1_9GAMM</name>
<keyword evidence="2" id="KW-1185">Reference proteome</keyword>
<evidence type="ECO:0000313" key="2">
    <source>
        <dbReference type="Proteomes" id="UP000307164"/>
    </source>
</evidence>
<dbReference type="RefSeq" id="WP_138675907.1">
    <property type="nucleotide sequence ID" value="NZ_PNBW01000091.1"/>
</dbReference>
<comment type="caution">
    <text evidence="1">The sequence shown here is derived from an EMBL/GenBank/DDBJ whole genome shotgun (WGS) entry which is preliminary data.</text>
</comment>
<sequence length="101" mass="11260">MKSSNKKLLISLLITICFITTGAIFCKVGKDEVFYLCGNFSAGEMKSSVVRQLDTTNLSSYMYSVNESGSTIVFNNRLFFVTNQCVIEFDKSEKVVLAGFK</sequence>
<reference evidence="1 2" key="1">
    <citation type="submission" date="2018-01" db="EMBL/GenBank/DDBJ databases">
        <authorList>
            <person name="Paulsen S."/>
            <person name="Gram L.K."/>
        </authorList>
    </citation>
    <scope>NUCLEOTIDE SEQUENCE [LARGE SCALE GENOMIC DNA]</scope>
    <source>
        <strain evidence="1 2">S3895</strain>
    </source>
</reference>
<evidence type="ECO:0008006" key="3">
    <source>
        <dbReference type="Google" id="ProtNLM"/>
    </source>
</evidence>
<dbReference type="EMBL" id="PNBW01000091">
    <property type="protein sequence ID" value="TMO71928.1"/>
    <property type="molecule type" value="Genomic_DNA"/>
</dbReference>
<gene>
    <name evidence="1" type="ORF">CWC20_16370</name>
</gene>